<accession>A0A261UEY7</accession>
<dbReference type="EMBL" id="NEVS01000004">
    <property type="protein sequence ID" value="OZI59433.1"/>
    <property type="molecule type" value="Genomic_DNA"/>
</dbReference>
<reference evidence="2" key="1">
    <citation type="submission" date="2017-05" db="EMBL/GenBank/DDBJ databases">
        <title>Complete and WGS of Bordetella genogroups.</title>
        <authorList>
            <person name="Spilker T."/>
            <person name="Lipuma J."/>
        </authorList>
    </citation>
    <scope>NUCLEOTIDE SEQUENCE [LARGE SCALE GENOMIC DNA]</scope>
    <source>
        <strain evidence="2">AU8856</strain>
    </source>
</reference>
<dbReference type="Proteomes" id="UP000215767">
    <property type="component" value="Unassembled WGS sequence"/>
</dbReference>
<comment type="caution">
    <text evidence="1">The sequence shown here is derived from an EMBL/GenBank/DDBJ whole genome shotgun (WGS) entry which is preliminary data.</text>
</comment>
<dbReference type="SUPFAM" id="SSF69118">
    <property type="entry name" value="AhpD-like"/>
    <property type="match status" value="1"/>
</dbReference>
<organism evidence="1 2">
    <name type="scientific">Bordetella genomosp. 11</name>
    <dbReference type="NCBI Taxonomy" id="1416808"/>
    <lineage>
        <taxon>Bacteria</taxon>
        <taxon>Pseudomonadati</taxon>
        <taxon>Pseudomonadota</taxon>
        <taxon>Betaproteobacteria</taxon>
        <taxon>Burkholderiales</taxon>
        <taxon>Alcaligenaceae</taxon>
        <taxon>Bordetella</taxon>
    </lineage>
</organism>
<dbReference type="AlphaFoldDB" id="A0A261UEY7"/>
<dbReference type="Gene3D" id="1.20.1290.10">
    <property type="entry name" value="AhpD-like"/>
    <property type="match status" value="1"/>
</dbReference>
<dbReference type="PANTHER" id="PTHR34846:SF11">
    <property type="entry name" value="4-CARBOXYMUCONOLACTONE DECARBOXYLASE FAMILY PROTEIN (AFU_ORTHOLOGUE AFUA_6G11590)"/>
    <property type="match status" value="1"/>
</dbReference>
<name>A0A261UEY7_9BORD</name>
<proteinExistence type="predicted"/>
<protein>
    <submittedName>
        <fullName evidence="1">4-carboxymuconolactone decarboxylase</fullName>
    </submittedName>
</protein>
<gene>
    <name evidence="1" type="ORF">CAL28_07740</name>
</gene>
<sequence length="190" mass="21298">MARIQPLQPGQMNAEQQRIHDLIASGPRGRVRGPLAVWLHRPGLAEPAQALGRYCRYETSLSPRLSEWAILILARHWRSEFEWWAHKQLALKAGLAEAMIDALRDGKPIPYVNDDEILVHEFLTTLHAQRRIPDALYEKATMVLGEAGIIDLVGIAGYYSLVSMTLNVFEVMPPDGEPREMGSIPPSAIE</sequence>
<evidence type="ECO:0000313" key="2">
    <source>
        <dbReference type="Proteomes" id="UP000215767"/>
    </source>
</evidence>
<dbReference type="RefSeq" id="WP_094840868.1">
    <property type="nucleotide sequence ID" value="NZ_NEVS01000004.1"/>
</dbReference>
<evidence type="ECO:0000313" key="1">
    <source>
        <dbReference type="EMBL" id="OZI59433.1"/>
    </source>
</evidence>
<dbReference type="PANTHER" id="PTHR34846">
    <property type="entry name" value="4-CARBOXYMUCONOLACTONE DECARBOXYLASE FAMILY PROTEIN (AFU_ORTHOLOGUE AFUA_6G11590)"/>
    <property type="match status" value="1"/>
</dbReference>
<keyword evidence="2" id="KW-1185">Reference proteome</keyword>
<dbReference type="OrthoDB" id="5987308at2"/>
<dbReference type="InterPro" id="IPR029032">
    <property type="entry name" value="AhpD-like"/>
</dbReference>